<protein>
    <submittedName>
        <fullName evidence="1">Uncharacterized protein</fullName>
    </submittedName>
</protein>
<evidence type="ECO:0000313" key="1">
    <source>
        <dbReference type="EMBL" id="SNR92479.1"/>
    </source>
</evidence>
<sequence length="274" mass="30252">MNDIEKLSSDIKKLRATQAKQAGAEQTRAARNKRLAPKVGIASGVLEQLDPAEIVNALPDNGDGQHNTLQRADLVTGVVVRVSAWDGMRGEDYDLTFAVDNDPYGYLVTVPTGFTPPIEVTLALGDHQFEHGVHTVIWSAFYHGDANSSESIPAPFFIDIIDPNVQQQPEPVLLPTGLPNDEITQEYLEQHGGVIFTLPPFLDPRPGDTFQFFINDTLILDQAAVAPYSFVVYKPTFDGLEQGELVLTYSISDRAGNRTINALPKRVYYRKFVP</sequence>
<dbReference type="Proteomes" id="UP000198407">
    <property type="component" value="Unassembled WGS sequence"/>
</dbReference>
<proteinExistence type="predicted"/>
<reference evidence="2" key="1">
    <citation type="submission" date="2017-06" db="EMBL/GenBank/DDBJ databases">
        <authorList>
            <person name="Varghese N."/>
            <person name="Submissions S."/>
        </authorList>
    </citation>
    <scope>NUCLEOTIDE SEQUENCE [LARGE SCALE GENOMIC DNA]</scope>
    <source>
        <strain evidence="2">DSM 22348</strain>
    </source>
</reference>
<dbReference type="EMBL" id="FZOL01000001">
    <property type="protein sequence ID" value="SNR92479.1"/>
    <property type="molecule type" value="Genomic_DNA"/>
</dbReference>
<evidence type="ECO:0000313" key="2">
    <source>
        <dbReference type="Proteomes" id="UP000198407"/>
    </source>
</evidence>
<accession>A0A239AAC8</accession>
<dbReference type="RefSeq" id="WP_042122625.1">
    <property type="nucleotide sequence ID" value="NZ_FZOL01000001.1"/>
</dbReference>
<gene>
    <name evidence="1" type="ORF">SAMN05444352_101312</name>
</gene>
<dbReference type="AlphaFoldDB" id="A0A239AAC8"/>
<organism evidence="1 2">
    <name type="scientific">Pseudomonas japonica</name>
    <dbReference type="NCBI Taxonomy" id="256466"/>
    <lineage>
        <taxon>Bacteria</taxon>
        <taxon>Pseudomonadati</taxon>
        <taxon>Pseudomonadota</taxon>
        <taxon>Gammaproteobacteria</taxon>
        <taxon>Pseudomonadales</taxon>
        <taxon>Pseudomonadaceae</taxon>
        <taxon>Pseudomonas</taxon>
    </lineage>
</organism>
<name>A0A239AAC8_9PSED</name>
<keyword evidence="2" id="KW-1185">Reference proteome</keyword>
<dbReference type="OrthoDB" id="7024978at2"/>